<dbReference type="ExpressionAtlas" id="A0A5K4F2N4">
    <property type="expression patterns" value="baseline"/>
</dbReference>
<dbReference type="InParanoid" id="A0A5K4F2N4"/>
<feature type="chain" id="PRO_5024429029" evidence="1">
    <location>
        <begin position="23"/>
        <end position="119"/>
    </location>
</feature>
<reference evidence="3" key="1">
    <citation type="submission" date="2019-11" db="UniProtKB">
        <authorList>
            <consortium name="WormBaseParasite"/>
        </authorList>
    </citation>
    <scope>IDENTIFICATION</scope>
    <source>
        <strain evidence="3">Puerto Rican</strain>
    </source>
</reference>
<dbReference type="Pfam" id="PF01926">
    <property type="entry name" value="MMR_HSR1"/>
    <property type="match status" value="1"/>
</dbReference>
<dbReference type="Gene3D" id="3.40.50.300">
    <property type="entry name" value="P-loop containing nucleotide triphosphate hydrolases"/>
    <property type="match status" value="1"/>
</dbReference>
<protein>
    <submittedName>
        <fullName evidence="3">G domain-containing protein</fullName>
    </submittedName>
</protein>
<accession>A0A5K4F2N4</accession>
<dbReference type="AlphaFoldDB" id="A0A5K4F2N4"/>
<feature type="domain" description="G" evidence="2">
    <location>
        <begin position="62"/>
        <end position="110"/>
    </location>
</feature>
<evidence type="ECO:0000259" key="2">
    <source>
        <dbReference type="Pfam" id="PF01926"/>
    </source>
</evidence>
<sequence>MSFGRLCSFSVVKLFLRIRTNATAEQAICQSQVQSVPNTKREYLENLLLQQPLSSPDARVLKVAVIGCPNSGKSSLVNMLTKWKVCAVSGKAHTTRSKQTATYFQDNVQLVSLCVNKGF</sequence>
<dbReference type="InterPro" id="IPR027417">
    <property type="entry name" value="P-loop_NTPase"/>
</dbReference>
<dbReference type="GO" id="GO:0000028">
    <property type="term" value="P:ribosomal small subunit assembly"/>
    <property type="evidence" value="ECO:0007669"/>
    <property type="project" value="TreeGrafter"/>
</dbReference>
<dbReference type="WBParaSite" id="Smp_305130.2">
    <property type="protein sequence ID" value="Smp_305130.2"/>
    <property type="gene ID" value="Smp_305130"/>
</dbReference>
<dbReference type="InterPro" id="IPR005662">
    <property type="entry name" value="GTPase_Era-like"/>
</dbReference>
<dbReference type="PANTHER" id="PTHR42698">
    <property type="entry name" value="GTPASE ERA"/>
    <property type="match status" value="1"/>
</dbReference>
<dbReference type="InterPro" id="IPR006073">
    <property type="entry name" value="GTP-bd"/>
</dbReference>
<dbReference type="GO" id="GO:0005759">
    <property type="term" value="C:mitochondrial matrix"/>
    <property type="evidence" value="ECO:0007669"/>
    <property type="project" value="TreeGrafter"/>
</dbReference>
<keyword evidence="1" id="KW-0732">Signal</keyword>
<evidence type="ECO:0000256" key="1">
    <source>
        <dbReference type="SAM" id="SignalP"/>
    </source>
</evidence>
<dbReference type="STRING" id="6183.A0A5K4F2N4"/>
<name>A0A5K4F2N4_SCHMA</name>
<dbReference type="GO" id="GO:0019843">
    <property type="term" value="F:rRNA binding"/>
    <property type="evidence" value="ECO:0007669"/>
    <property type="project" value="TreeGrafter"/>
</dbReference>
<dbReference type="PANTHER" id="PTHR42698:SF1">
    <property type="entry name" value="GTPASE ERA, MITOCHONDRIAL"/>
    <property type="match status" value="1"/>
</dbReference>
<dbReference type="GO" id="GO:0043024">
    <property type="term" value="F:ribosomal small subunit binding"/>
    <property type="evidence" value="ECO:0007669"/>
    <property type="project" value="TreeGrafter"/>
</dbReference>
<organism evidence="3">
    <name type="scientific">Schistosoma mansoni</name>
    <name type="common">Blood fluke</name>
    <dbReference type="NCBI Taxonomy" id="6183"/>
    <lineage>
        <taxon>Eukaryota</taxon>
        <taxon>Metazoa</taxon>
        <taxon>Spiralia</taxon>
        <taxon>Lophotrochozoa</taxon>
        <taxon>Platyhelminthes</taxon>
        <taxon>Trematoda</taxon>
        <taxon>Digenea</taxon>
        <taxon>Strigeidida</taxon>
        <taxon>Schistosomatoidea</taxon>
        <taxon>Schistosomatidae</taxon>
        <taxon>Schistosoma</taxon>
    </lineage>
</organism>
<proteinExistence type="predicted"/>
<dbReference type="GO" id="GO:0005525">
    <property type="term" value="F:GTP binding"/>
    <property type="evidence" value="ECO:0007669"/>
    <property type="project" value="InterPro"/>
</dbReference>
<feature type="signal peptide" evidence="1">
    <location>
        <begin position="1"/>
        <end position="22"/>
    </location>
</feature>
<evidence type="ECO:0000313" key="3">
    <source>
        <dbReference type="WBParaSite" id="Smp_305130.2"/>
    </source>
</evidence>
<dbReference type="SUPFAM" id="SSF52540">
    <property type="entry name" value="P-loop containing nucleoside triphosphate hydrolases"/>
    <property type="match status" value="1"/>
</dbReference>